<sequence length="251" mass="26437">LLLLLLLLNSSHFHCCSLLLLPPVAAAVAVTAAVGNPLLSPSPPFLPSFLTGKMSSTMAMMALKPGGGLTGSRDHQLHRQMRAVPSTSRRGAVTVAARGATRFHRAIEKEGAVQMPGCYDALSAAIIQKTGFGAAFISGYAVSASLLGQPDVGLLTPPEMAERARFICAAAPLIPIIADADTGGGNALNVHRTIKDLIAAGVSGCFLEDQAWPKKCGKQKLFNADLVILISFLLLPLNYIVVFFFTFNHSS</sequence>
<evidence type="ECO:0000256" key="1">
    <source>
        <dbReference type="SAM" id="Phobius"/>
    </source>
</evidence>
<dbReference type="SUPFAM" id="SSF51621">
    <property type="entry name" value="Phosphoenolpyruvate/pyruvate domain"/>
    <property type="match status" value="1"/>
</dbReference>
<dbReference type="GO" id="GO:0016833">
    <property type="term" value="F:oxo-acid-lyase activity"/>
    <property type="evidence" value="ECO:0007669"/>
    <property type="project" value="UniProtKB-ARBA"/>
</dbReference>
<accession>A0A1D1Z6A1</accession>
<keyword evidence="1" id="KW-0472">Membrane</keyword>
<protein>
    <submittedName>
        <fullName evidence="3">Carboxyvinyl-carboxyphosphonate phosphorylmutase, chloroplastic</fullName>
    </submittedName>
</protein>
<gene>
    <name evidence="3" type="primary">At1g77060_0</name>
    <name evidence="3" type="ORF">g.73238</name>
</gene>
<feature type="non-terminal residue" evidence="3">
    <location>
        <position position="1"/>
    </location>
</feature>
<keyword evidence="1" id="KW-0812">Transmembrane</keyword>
<feature type="transmembrane region" description="Helical" evidence="1">
    <location>
        <begin position="226"/>
        <end position="247"/>
    </location>
</feature>
<keyword evidence="2" id="KW-0732">Signal</keyword>
<feature type="signal peptide" evidence="2">
    <location>
        <begin position="1"/>
        <end position="26"/>
    </location>
</feature>
<dbReference type="InterPro" id="IPR015813">
    <property type="entry name" value="Pyrv/PenolPyrv_kinase-like_dom"/>
</dbReference>
<organism evidence="3">
    <name type="scientific">Anthurium amnicola</name>
    <dbReference type="NCBI Taxonomy" id="1678845"/>
    <lineage>
        <taxon>Eukaryota</taxon>
        <taxon>Viridiplantae</taxon>
        <taxon>Streptophyta</taxon>
        <taxon>Embryophyta</taxon>
        <taxon>Tracheophyta</taxon>
        <taxon>Spermatophyta</taxon>
        <taxon>Magnoliopsida</taxon>
        <taxon>Liliopsida</taxon>
        <taxon>Araceae</taxon>
        <taxon>Pothoideae</taxon>
        <taxon>Potheae</taxon>
        <taxon>Anthurium</taxon>
    </lineage>
</organism>
<dbReference type="PANTHER" id="PTHR42905">
    <property type="entry name" value="PHOSPHOENOLPYRUVATE CARBOXYLASE"/>
    <property type="match status" value="1"/>
</dbReference>
<keyword evidence="1" id="KW-1133">Transmembrane helix</keyword>
<evidence type="ECO:0000313" key="3">
    <source>
        <dbReference type="EMBL" id="JAT62389.1"/>
    </source>
</evidence>
<dbReference type="AlphaFoldDB" id="A0A1D1Z6A1"/>
<reference evidence="3" key="1">
    <citation type="submission" date="2015-07" db="EMBL/GenBank/DDBJ databases">
        <title>Transcriptome Assembly of Anthurium amnicola.</title>
        <authorList>
            <person name="Suzuki J."/>
        </authorList>
    </citation>
    <scope>NUCLEOTIDE SEQUENCE</scope>
</reference>
<dbReference type="PANTHER" id="PTHR42905:SF5">
    <property type="entry name" value="CARBOXYVINYL-CARBOXYPHOSPHONATE PHOSPHORYLMUTASE, CHLOROPLASTIC"/>
    <property type="match status" value="1"/>
</dbReference>
<dbReference type="Gene3D" id="3.20.20.60">
    <property type="entry name" value="Phosphoenolpyruvate-binding domains"/>
    <property type="match status" value="1"/>
</dbReference>
<dbReference type="Pfam" id="PF13714">
    <property type="entry name" value="PEP_mutase"/>
    <property type="match status" value="1"/>
</dbReference>
<dbReference type="InterPro" id="IPR039556">
    <property type="entry name" value="ICL/PEPM"/>
</dbReference>
<feature type="chain" id="PRO_5008900761" evidence="2">
    <location>
        <begin position="27"/>
        <end position="251"/>
    </location>
</feature>
<dbReference type="InterPro" id="IPR040442">
    <property type="entry name" value="Pyrv_kinase-like_dom_sf"/>
</dbReference>
<proteinExistence type="predicted"/>
<dbReference type="CDD" id="cd00377">
    <property type="entry name" value="ICL_PEPM"/>
    <property type="match status" value="1"/>
</dbReference>
<dbReference type="EMBL" id="GDJX01005547">
    <property type="protein sequence ID" value="JAT62389.1"/>
    <property type="molecule type" value="Transcribed_RNA"/>
</dbReference>
<evidence type="ECO:0000256" key="2">
    <source>
        <dbReference type="SAM" id="SignalP"/>
    </source>
</evidence>
<name>A0A1D1Z6A1_9ARAE</name>